<dbReference type="PANTHER" id="PTHR10039:SF5">
    <property type="entry name" value="NACHT DOMAIN-CONTAINING PROTEIN"/>
    <property type="match status" value="1"/>
</dbReference>
<evidence type="ECO:0000256" key="1">
    <source>
        <dbReference type="ARBA" id="ARBA00022737"/>
    </source>
</evidence>
<keyword evidence="2" id="KW-0040">ANK repeat</keyword>
<dbReference type="InterPro" id="IPR029058">
    <property type="entry name" value="AB_hydrolase_fold"/>
</dbReference>
<feature type="repeat" description="ANK" evidence="2">
    <location>
        <begin position="920"/>
        <end position="952"/>
    </location>
</feature>
<feature type="compositionally biased region" description="Basic residues" evidence="3">
    <location>
        <begin position="36"/>
        <end position="51"/>
    </location>
</feature>
<keyword evidence="1" id="KW-0677">Repeat</keyword>
<sequence length="1293" mass="145990">MSVSSNGISILYTPEKTDPFADIVFVHGFQGHARKTWTARAPKTSKSRGRQQKPAALDTHVVRDSQCQLTPDDGLPEDSKTDIFWPLDLLPEECPDCRIMTFGYNSMVSKFFAGPANQNSLLEHSRNFLHALGRSRDDCRGRYIIFVAHSFGGKSKVLRLAARDEDASVLDIRDATKAVFFLGTPHHGSGLATSGEMVRKMVAFSMFSTNAYILRALHYGSHESKVAHDDFMRQWHQERFLVRTFQESLAFGIFPGITRKIVPDISSSLGDPRENAQYINANHRDMCRFTGKDDPGYQQVGSELRRVTNKLRLEYKISQDKAQDTKSEHIEDLSSEELGIGSIQWYLSLCTNLEIECLRSLFVPEADMWDYNVDQEVQATCTWLFDKEEYCSWKDTSNLDMKNSLLRVKGKLGTGKSTSVRVAMSRLQSEQSICSGIKLAFFFDNLTDTPGKPQLRLFKSLLFQLFQQSKQIFLRFMPIFRRKRNFHDSHWTWSEDELKSFFLSVMTDLPVSSAFIFIDALHECEEARDVITFFESVRTSSIEKNIPLKICYSSRHYPPIEVGDYAELIIDAHNNYDIEIYIRRKLKPLLKRRYIDRLMDRIAEKAQGVFLWVVLVVSKIIKAHDHGESMERMQEIVENVPDKLESLYREALKSALLKRPGETLSIFQWVLCTARLISLTELRYALIFQKNGYKSQAEAESCSSFIECDQQMDILHRVRTAGLTDTSTRKAINTAYARQIFDMDNQTTIHLVHDSVRDFLLKHGGLQLLDSGSVNDILRQGHKRLAEACINYLNIAELQHIAKTRPEPDVLGLTKSIELFQKLCRQFPFLHYSLNSVFRHIEAAELCPKDDDGPPSYLYHRMENTFFVWRYLSDLESKCRFNEVQGREAILAHLAAEYGLVSWVKYYISSGGDIHMEGGRFGTLLQAAAGMGHEEVFDLLLSHGADVNYLSGMLGSALVAAASESHLSIVKTLIQRGANINEVCGPYGCALQAAVRSPRDSSKLVQMLLDAGADIHMQDGVYGTPLQAAAYKGREEIIRTLLARGAQVNIISGKYGTALTAAAFQGHDHIVQIFLEHGADTATEAGDYGNSTWAAAYNGKESVLRQLLRHRYPSWQDDILESKARGIMNEAILTVAFHEAAEDGDFVTVKKLLEEGIDPNARGGTDSSALHAAASYQHVEIVALLLAQKDINVDVRDYDGRSPLWIAASDGNIEIAKMLLNTGRVDIRQKPASGRNLLWYAAKDGRMDMVRLMWEAGVDPFEIDDDGVSPIMRAEKEGRKEVVSLFHASRVKN</sequence>
<evidence type="ECO:0000256" key="3">
    <source>
        <dbReference type="SAM" id="MobiDB-lite"/>
    </source>
</evidence>
<dbReference type="Gene3D" id="1.25.40.20">
    <property type="entry name" value="Ankyrin repeat-containing domain"/>
    <property type="match status" value="2"/>
</dbReference>
<dbReference type="PROSITE" id="PS50088">
    <property type="entry name" value="ANK_REPEAT"/>
    <property type="match status" value="6"/>
</dbReference>
<evidence type="ECO:0000256" key="2">
    <source>
        <dbReference type="PROSITE-ProRule" id="PRU00023"/>
    </source>
</evidence>
<reference evidence="6" key="1">
    <citation type="journal article" date="2012" name="MBio">
        <title>Comparative genome analysis of Trichophyton rubrum and related dermatophytes reveals candidate genes involved in infection.</title>
        <authorList>
            <person name="Martinez D.A."/>
            <person name="Oliver B.G."/>
            <person name="Graeser Y."/>
            <person name="Goldberg J.M."/>
            <person name="Li W."/>
            <person name="Martinez-Rossi N.M."/>
            <person name="Monod M."/>
            <person name="Shelest E."/>
            <person name="Barton R.C."/>
            <person name="Birch E."/>
            <person name="Brakhage A.A."/>
            <person name="Chen Z."/>
            <person name="Gurr S.J."/>
            <person name="Heiman D."/>
            <person name="Heitman J."/>
            <person name="Kosti I."/>
            <person name="Rossi A."/>
            <person name="Saif S."/>
            <person name="Samalova M."/>
            <person name="Saunders C.W."/>
            <person name="Shea T."/>
            <person name="Summerbell R.C."/>
            <person name="Xu J."/>
            <person name="Young S."/>
            <person name="Zeng Q."/>
            <person name="Birren B.W."/>
            <person name="Cuomo C.A."/>
            <person name="White T.C."/>
        </authorList>
    </citation>
    <scope>NUCLEOTIDE SEQUENCE [LARGE SCALE GENOMIC DNA]</scope>
    <source>
        <strain evidence="6">CBS 112818</strain>
    </source>
</reference>
<feature type="repeat" description="ANK" evidence="2">
    <location>
        <begin position="1199"/>
        <end position="1223"/>
    </location>
</feature>
<dbReference type="Pfam" id="PF24883">
    <property type="entry name" value="NPHP3_N"/>
    <property type="match status" value="1"/>
</dbReference>
<feature type="repeat" description="ANK" evidence="2">
    <location>
        <begin position="1233"/>
        <end position="1265"/>
    </location>
</feature>
<feature type="repeat" description="ANK" evidence="2">
    <location>
        <begin position="1024"/>
        <end position="1053"/>
    </location>
</feature>
<gene>
    <name evidence="5" type="ORF">TESG_04125</name>
</gene>
<feature type="repeat" description="ANK" evidence="2">
    <location>
        <begin position="1165"/>
        <end position="1198"/>
    </location>
</feature>
<dbReference type="Gene3D" id="3.40.50.1820">
    <property type="entry name" value="alpha/beta hydrolase"/>
    <property type="match status" value="1"/>
</dbReference>
<protein>
    <recommendedName>
        <fullName evidence="4">Nephrocystin 3-like N-terminal domain-containing protein</fullName>
    </recommendedName>
</protein>
<feature type="region of interest" description="Disordered" evidence="3">
    <location>
        <begin position="36"/>
        <end position="73"/>
    </location>
</feature>
<dbReference type="InterPro" id="IPR027417">
    <property type="entry name" value="P-loop_NTPase"/>
</dbReference>
<keyword evidence="6" id="KW-1185">Reference proteome</keyword>
<dbReference type="SUPFAM" id="SSF48403">
    <property type="entry name" value="Ankyrin repeat"/>
    <property type="match status" value="1"/>
</dbReference>
<dbReference type="SUPFAM" id="SSF53474">
    <property type="entry name" value="alpha/beta-Hydrolases"/>
    <property type="match status" value="1"/>
</dbReference>
<dbReference type="InterPro" id="IPR036770">
    <property type="entry name" value="Ankyrin_rpt-contain_sf"/>
</dbReference>
<dbReference type="InterPro" id="IPR056884">
    <property type="entry name" value="NPHP3-like_N"/>
</dbReference>
<dbReference type="Proteomes" id="UP000009172">
    <property type="component" value="Unassembled WGS sequence"/>
</dbReference>
<feature type="repeat" description="ANK" evidence="2">
    <location>
        <begin position="956"/>
        <end position="981"/>
    </location>
</feature>
<dbReference type="HOGENOM" id="CLU_000288_34_1_1"/>
<dbReference type="OrthoDB" id="4172297at2759"/>
<dbReference type="PROSITE" id="PS50297">
    <property type="entry name" value="ANK_REP_REGION"/>
    <property type="match status" value="4"/>
</dbReference>
<dbReference type="Pfam" id="PF12796">
    <property type="entry name" value="Ank_2"/>
    <property type="match status" value="3"/>
</dbReference>
<dbReference type="EMBL" id="GG698496">
    <property type="protein sequence ID" value="EGD96693.1"/>
    <property type="molecule type" value="Genomic_DNA"/>
</dbReference>
<evidence type="ECO:0000313" key="6">
    <source>
        <dbReference type="Proteomes" id="UP000009172"/>
    </source>
</evidence>
<dbReference type="PANTHER" id="PTHR10039">
    <property type="entry name" value="AMELOGENIN"/>
    <property type="match status" value="1"/>
</dbReference>
<evidence type="ECO:0000313" key="5">
    <source>
        <dbReference type="EMBL" id="EGD96693.1"/>
    </source>
</evidence>
<dbReference type="Gene3D" id="3.40.50.300">
    <property type="entry name" value="P-loop containing nucleotide triphosphate hydrolases"/>
    <property type="match status" value="1"/>
</dbReference>
<evidence type="ECO:0000259" key="4">
    <source>
        <dbReference type="Pfam" id="PF24883"/>
    </source>
</evidence>
<feature type="domain" description="Nephrocystin 3-like N-terminal" evidence="4">
    <location>
        <begin position="380"/>
        <end position="555"/>
    </location>
</feature>
<accession>F2RZE4</accession>
<organism evidence="5 6">
    <name type="scientific">Trichophyton tonsurans (strain CBS 112818)</name>
    <name type="common">Scalp ringworm fungus</name>
    <dbReference type="NCBI Taxonomy" id="647933"/>
    <lineage>
        <taxon>Eukaryota</taxon>
        <taxon>Fungi</taxon>
        <taxon>Dikarya</taxon>
        <taxon>Ascomycota</taxon>
        <taxon>Pezizomycotina</taxon>
        <taxon>Eurotiomycetes</taxon>
        <taxon>Eurotiomycetidae</taxon>
        <taxon>Onygenales</taxon>
        <taxon>Arthrodermataceae</taxon>
        <taxon>Trichophyton</taxon>
    </lineage>
</organism>
<name>F2RZE4_TRIT1</name>
<proteinExistence type="predicted"/>
<dbReference type="InterPro" id="IPR002110">
    <property type="entry name" value="Ankyrin_rpt"/>
</dbReference>
<dbReference type="SUPFAM" id="SSF52540">
    <property type="entry name" value="P-loop containing nucleoside triphosphate hydrolases"/>
    <property type="match status" value="1"/>
</dbReference>
<dbReference type="SMART" id="SM00248">
    <property type="entry name" value="ANK"/>
    <property type="match status" value="10"/>
</dbReference>